<name>A0A139A9I8_GONPJ</name>
<proteinExistence type="inferred from homology"/>
<protein>
    <submittedName>
        <fullName evidence="3">Clavaminate synthase-like protein</fullName>
    </submittedName>
</protein>
<dbReference type="Pfam" id="PF03171">
    <property type="entry name" value="2OG-FeII_Oxy"/>
    <property type="match status" value="1"/>
</dbReference>
<accession>A0A139A9I8</accession>
<keyword evidence="1" id="KW-0479">Metal-binding</keyword>
<dbReference type="InterPro" id="IPR026992">
    <property type="entry name" value="DIOX_N"/>
</dbReference>
<keyword evidence="1" id="KW-0408">Iron</keyword>
<dbReference type="PRINTS" id="PR00682">
    <property type="entry name" value="IPNSYNTHASE"/>
</dbReference>
<organism evidence="3 4">
    <name type="scientific">Gonapodya prolifera (strain JEL478)</name>
    <name type="common">Monoblepharis prolifera</name>
    <dbReference type="NCBI Taxonomy" id="1344416"/>
    <lineage>
        <taxon>Eukaryota</taxon>
        <taxon>Fungi</taxon>
        <taxon>Fungi incertae sedis</taxon>
        <taxon>Chytridiomycota</taxon>
        <taxon>Chytridiomycota incertae sedis</taxon>
        <taxon>Monoblepharidomycetes</taxon>
        <taxon>Monoblepharidales</taxon>
        <taxon>Gonapodyaceae</taxon>
        <taxon>Gonapodya</taxon>
    </lineage>
</organism>
<evidence type="ECO:0000313" key="4">
    <source>
        <dbReference type="Proteomes" id="UP000070544"/>
    </source>
</evidence>
<dbReference type="InterPro" id="IPR005123">
    <property type="entry name" value="Oxoglu/Fe-dep_dioxygenase_dom"/>
</dbReference>
<dbReference type="PANTHER" id="PTHR47990">
    <property type="entry name" value="2-OXOGLUTARATE (2OG) AND FE(II)-DEPENDENT OXYGENASE SUPERFAMILY PROTEIN-RELATED"/>
    <property type="match status" value="1"/>
</dbReference>
<dbReference type="InterPro" id="IPR027443">
    <property type="entry name" value="IPNS-like_sf"/>
</dbReference>
<dbReference type="Proteomes" id="UP000070544">
    <property type="component" value="Unassembled WGS sequence"/>
</dbReference>
<dbReference type="GO" id="GO:0046872">
    <property type="term" value="F:metal ion binding"/>
    <property type="evidence" value="ECO:0007669"/>
    <property type="project" value="UniProtKB-KW"/>
</dbReference>
<dbReference type="Pfam" id="PF14226">
    <property type="entry name" value="DIOX_N"/>
    <property type="match status" value="1"/>
</dbReference>
<keyword evidence="4" id="KW-1185">Reference proteome</keyword>
<evidence type="ECO:0000256" key="1">
    <source>
        <dbReference type="RuleBase" id="RU003682"/>
    </source>
</evidence>
<gene>
    <name evidence="3" type="ORF">M427DRAFT_136734</name>
</gene>
<dbReference type="InterPro" id="IPR050231">
    <property type="entry name" value="Iron_ascorbate_oxido_reductase"/>
</dbReference>
<evidence type="ECO:0000313" key="3">
    <source>
        <dbReference type="EMBL" id="KXS13328.1"/>
    </source>
</evidence>
<dbReference type="SUPFAM" id="SSF51197">
    <property type="entry name" value="Clavaminate synthase-like"/>
    <property type="match status" value="1"/>
</dbReference>
<sequence>MPSVAEKSAKERFLTKDTTGFVDESVAAEELSKTFKALPILDMAMYDGTPEEKAQFLQQLRDVFLQVGFMYIKNHPIPADLMNSQYEYIKKVFALPREEKLKFAIEHSPHFHGWNELGKEVTYGKTDMREMLVSGFELPGKAPDEPNWRNAVGPNNWPSEEVLPGFRAQNEAYIEAAYKAARKLLAAVSETLELAPDELENIFLDKQRPNHLFGQNHYPHVNVGEHPEYAANLGDAEHIDDPVILTLLAQDLVGGLQVQNYDGDWINVKPIPGTIVVNTGSFLQFITGGRYVATSHRVCLNTSGMDRYSWPFFLIPRLDGPRIWPALPEDKIPEYVKQNARQAKDRYEQLDFNLRVAKNVGEYAFYVKSMKSYPQATALLYPGFDWKAELGISPEDAKKYL</sequence>
<dbReference type="AlphaFoldDB" id="A0A139A9I8"/>
<dbReference type="Gene3D" id="2.60.120.330">
    <property type="entry name" value="B-lactam Antibiotic, Isopenicillin N Synthase, Chain"/>
    <property type="match status" value="1"/>
</dbReference>
<keyword evidence="1" id="KW-0560">Oxidoreductase</keyword>
<dbReference type="GO" id="GO:0016491">
    <property type="term" value="F:oxidoreductase activity"/>
    <property type="evidence" value="ECO:0007669"/>
    <property type="project" value="UniProtKB-KW"/>
</dbReference>
<dbReference type="STRING" id="1344416.A0A139A9I8"/>
<evidence type="ECO:0000259" key="2">
    <source>
        <dbReference type="PROSITE" id="PS51471"/>
    </source>
</evidence>
<reference evidence="3 4" key="1">
    <citation type="journal article" date="2015" name="Genome Biol. Evol.">
        <title>Phylogenomic analyses indicate that early fungi evolved digesting cell walls of algal ancestors of land plants.</title>
        <authorList>
            <person name="Chang Y."/>
            <person name="Wang S."/>
            <person name="Sekimoto S."/>
            <person name="Aerts A.L."/>
            <person name="Choi C."/>
            <person name="Clum A."/>
            <person name="LaButti K.M."/>
            <person name="Lindquist E.A."/>
            <person name="Yee Ngan C."/>
            <person name="Ohm R.A."/>
            <person name="Salamov A.A."/>
            <person name="Grigoriev I.V."/>
            <person name="Spatafora J.W."/>
            <person name="Berbee M.L."/>
        </authorList>
    </citation>
    <scope>NUCLEOTIDE SEQUENCE [LARGE SCALE GENOMIC DNA]</scope>
    <source>
        <strain evidence="3 4">JEL478</strain>
    </source>
</reference>
<dbReference type="EMBL" id="KQ965780">
    <property type="protein sequence ID" value="KXS13328.1"/>
    <property type="molecule type" value="Genomic_DNA"/>
</dbReference>
<dbReference type="PROSITE" id="PS51471">
    <property type="entry name" value="FE2OG_OXY"/>
    <property type="match status" value="1"/>
</dbReference>
<dbReference type="InterPro" id="IPR044861">
    <property type="entry name" value="IPNS-like_FE2OG_OXY"/>
</dbReference>
<feature type="domain" description="Fe2OG dioxygenase" evidence="2">
    <location>
        <begin position="208"/>
        <end position="316"/>
    </location>
</feature>
<dbReference type="OrthoDB" id="288590at2759"/>
<comment type="similarity">
    <text evidence="1">Belongs to the iron/ascorbate-dependent oxidoreductase family.</text>
</comment>